<evidence type="ECO:0000256" key="7">
    <source>
        <dbReference type="SAM" id="Coils"/>
    </source>
</evidence>
<evidence type="ECO:0000256" key="8">
    <source>
        <dbReference type="SAM" id="MobiDB-lite"/>
    </source>
</evidence>
<comment type="subcellular location">
    <subcellularLocation>
        <location evidence="1">Nucleus</location>
    </subcellularLocation>
</comment>
<dbReference type="EMBL" id="JACGWL010000822">
    <property type="protein sequence ID" value="KAK4381731.1"/>
    <property type="molecule type" value="Genomic_DNA"/>
</dbReference>
<evidence type="ECO:0000313" key="10">
    <source>
        <dbReference type="EMBL" id="KAK4381731.1"/>
    </source>
</evidence>
<dbReference type="Pfam" id="PF13837">
    <property type="entry name" value="Myb_DNA-bind_4"/>
    <property type="match status" value="1"/>
</dbReference>
<keyword evidence="4" id="KW-0238">DNA-binding</keyword>
<feature type="coiled-coil region" evidence="7">
    <location>
        <begin position="389"/>
        <end position="420"/>
    </location>
</feature>
<dbReference type="InterPro" id="IPR044822">
    <property type="entry name" value="Myb_DNA-bind_4"/>
</dbReference>
<name>A0AAE1VYC9_9LAMI</name>
<evidence type="ECO:0000256" key="3">
    <source>
        <dbReference type="ARBA" id="ARBA00023054"/>
    </source>
</evidence>
<evidence type="ECO:0000313" key="11">
    <source>
        <dbReference type="Proteomes" id="UP001289374"/>
    </source>
</evidence>
<evidence type="ECO:0000256" key="4">
    <source>
        <dbReference type="ARBA" id="ARBA00023125"/>
    </source>
</evidence>
<keyword evidence="5" id="KW-0804">Transcription</keyword>
<organism evidence="10 11">
    <name type="scientific">Sesamum angolense</name>
    <dbReference type="NCBI Taxonomy" id="2727404"/>
    <lineage>
        <taxon>Eukaryota</taxon>
        <taxon>Viridiplantae</taxon>
        <taxon>Streptophyta</taxon>
        <taxon>Embryophyta</taxon>
        <taxon>Tracheophyta</taxon>
        <taxon>Spermatophyta</taxon>
        <taxon>Magnoliopsida</taxon>
        <taxon>eudicotyledons</taxon>
        <taxon>Gunneridae</taxon>
        <taxon>Pentapetalae</taxon>
        <taxon>asterids</taxon>
        <taxon>lamiids</taxon>
        <taxon>Lamiales</taxon>
        <taxon>Pedaliaceae</taxon>
        <taxon>Sesamum</taxon>
    </lineage>
</organism>
<feature type="compositionally biased region" description="Acidic residues" evidence="8">
    <location>
        <begin position="111"/>
        <end position="140"/>
    </location>
</feature>
<feature type="region of interest" description="Disordered" evidence="8">
    <location>
        <begin position="100"/>
        <end position="169"/>
    </location>
</feature>
<evidence type="ECO:0000256" key="6">
    <source>
        <dbReference type="ARBA" id="ARBA00023242"/>
    </source>
</evidence>
<dbReference type="InterPro" id="IPR044823">
    <property type="entry name" value="ASIL1/2-like"/>
</dbReference>
<keyword evidence="11" id="KW-1185">Reference proteome</keyword>
<feature type="compositionally biased region" description="Acidic residues" evidence="8">
    <location>
        <begin position="153"/>
        <end position="165"/>
    </location>
</feature>
<feature type="domain" description="Myb-like" evidence="9">
    <location>
        <begin position="215"/>
        <end position="272"/>
    </location>
</feature>
<proteinExistence type="predicted"/>
<dbReference type="GO" id="GO:0005634">
    <property type="term" value="C:nucleus"/>
    <property type="evidence" value="ECO:0007669"/>
    <property type="project" value="UniProtKB-SubCell"/>
</dbReference>
<evidence type="ECO:0000259" key="9">
    <source>
        <dbReference type="PROSITE" id="PS50090"/>
    </source>
</evidence>
<feature type="region of interest" description="Disordered" evidence="8">
    <location>
        <begin position="333"/>
        <end position="370"/>
    </location>
</feature>
<feature type="region of interest" description="Disordered" evidence="8">
    <location>
        <begin position="430"/>
        <end position="449"/>
    </location>
</feature>
<reference evidence="10" key="2">
    <citation type="journal article" date="2024" name="Plant">
        <title>Genomic evolution and insights into agronomic trait innovations of Sesamum species.</title>
        <authorList>
            <person name="Miao H."/>
            <person name="Wang L."/>
            <person name="Qu L."/>
            <person name="Liu H."/>
            <person name="Sun Y."/>
            <person name="Le M."/>
            <person name="Wang Q."/>
            <person name="Wei S."/>
            <person name="Zheng Y."/>
            <person name="Lin W."/>
            <person name="Duan Y."/>
            <person name="Cao H."/>
            <person name="Xiong S."/>
            <person name="Wang X."/>
            <person name="Wei L."/>
            <person name="Li C."/>
            <person name="Ma Q."/>
            <person name="Ju M."/>
            <person name="Zhao R."/>
            <person name="Li G."/>
            <person name="Mu C."/>
            <person name="Tian Q."/>
            <person name="Mei H."/>
            <person name="Zhang T."/>
            <person name="Gao T."/>
            <person name="Zhang H."/>
        </authorList>
    </citation>
    <scope>NUCLEOTIDE SEQUENCE</scope>
    <source>
        <strain evidence="10">K16</strain>
    </source>
</reference>
<dbReference type="FunFam" id="1.10.10.60:FF:000104">
    <property type="entry name" value="trihelix transcription factor ASIL2"/>
    <property type="match status" value="1"/>
</dbReference>
<dbReference type="Proteomes" id="UP001289374">
    <property type="component" value="Unassembled WGS sequence"/>
</dbReference>
<dbReference type="GO" id="GO:0000976">
    <property type="term" value="F:transcription cis-regulatory region binding"/>
    <property type="evidence" value="ECO:0007669"/>
    <property type="project" value="TreeGrafter"/>
</dbReference>
<sequence>MPPELALIVKILDFNSYNWFNGIFRCLEKKSWSIDGDDGRIFGWIWAWNFVVWETKLERKLGSSCFHSYWSEHMMDDEDGKGYPPNSYHLNRQKFPVENVNYPRNVGNSYVEDDDNDEEEEEDIDNAEDNEDDDDDDDDGGNGVQRIGKDDYEYGDDGDDDDDFGDLERHPKKRKLKTLLSSYEFAPRVPAPSLSSASASVPKTSYGGRNPLTDWTEHETFILLDAWGDRFLKQGKKSLRSEEWQEVAEKVSQESKIERTDTQCRNRLDTLKKKYKKEKMKLGDSGSSASNWVYFKKLDALLSSLPQQAGLSCGVDSGEYVFMNPKVYLNRSNGLDEMRDSPENSASAGGGEDESEGLPPQKTKNGGVRGNAASFKLLSDSIQKFSEIYQKIENSKRQQMAELEKMRMDFHRDLEFQKRQILERAQAEIEKIRRGEDDDNEASAENVSG</sequence>
<dbReference type="PROSITE" id="PS50090">
    <property type="entry name" value="MYB_LIKE"/>
    <property type="match status" value="1"/>
</dbReference>
<dbReference type="Gene3D" id="1.10.10.60">
    <property type="entry name" value="Homeodomain-like"/>
    <property type="match status" value="1"/>
</dbReference>
<evidence type="ECO:0000256" key="5">
    <source>
        <dbReference type="ARBA" id="ARBA00023163"/>
    </source>
</evidence>
<comment type="caution">
    <text evidence="10">The sequence shown here is derived from an EMBL/GenBank/DDBJ whole genome shotgun (WGS) entry which is preliminary data.</text>
</comment>
<dbReference type="PANTHER" id="PTHR31307">
    <property type="entry name" value="TRIHELIX TRANSCRIPTION FACTOR ASIL2"/>
    <property type="match status" value="1"/>
</dbReference>
<reference evidence="10" key="1">
    <citation type="submission" date="2020-06" db="EMBL/GenBank/DDBJ databases">
        <authorList>
            <person name="Li T."/>
            <person name="Hu X."/>
            <person name="Zhang T."/>
            <person name="Song X."/>
            <person name="Zhang H."/>
            <person name="Dai N."/>
            <person name="Sheng W."/>
            <person name="Hou X."/>
            <person name="Wei L."/>
        </authorList>
    </citation>
    <scope>NUCLEOTIDE SEQUENCE</scope>
    <source>
        <strain evidence="10">K16</strain>
        <tissue evidence="10">Leaf</tissue>
    </source>
</reference>
<evidence type="ECO:0000256" key="1">
    <source>
        <dbReference type="ARBA" id="ARBA00004123"/>
    </source>
</evidence>
<dbReference type="InterPro" id="IPR001005">
    <property type="entry name" value="SANT/Myb"/>
</dbReference>
<protein>
    <submittedName>
        <fullName evidence="10">Trihelix transcription factor ASIL1</fullName>
    </submittedName>
</protein>
<keyword evidence="2" id="KW-0805">Transcription regulation</keyword>
<evidence type="ECO:0000256" key="2">
    <source>
        <dbReference type="ARBA" id="ARBA00023015"/>
    </source>
</evidence>
<dbReference type="AlphaFoldDB" id="A0AAE1VYC9"/>
<dbReference type="PANTHER" id="PTHR31307:SF6">
    <property type="entry name" value="OS01G0718900 PROTEIN"/>
    <property type="match status" value="1"/>
</dbReference>
<accession>A0AAE1VYC9</accession>
<keyword evidence="3 7" id="KW-0175">Coiled coil</keyword>
<keyword evidence="6" id="KW-0539">Nucleus</keyword>
<gene>
    <name evidence="10" type="ORF">Sango_2939500</name>
</gene>